<organism evidence="1 2">
    <name type="scientific">Oryza sativa subsp. japonica</name>
    <name type="common">Rice</name>
    <dbReference type="NCBI Taxonomy" id="39947"/>
    <lineage>
        <taxon>Eukaryota</taxon>
        <taxon>Viridiplantae</taxon>
        <taxon>Streptophyta</taxon>
        <taxon>Embryophyta</taxon>
        <taxon>Tracheophyta</taxon>
        <taxon>Spermatophyta</taxon>
        <taxon>Magnoliopsida</taxon>
        <taxon>Liliopsida</taxon>
        <taxon>Poales</taxon>
        <taxon>Poaceae</taxon>
        <taxon>BOP clade</taxon>
        <taxon>Oryzoideae</taxon>
        <taxon>Oryzeae</taxon>
        <taxon>Oryzinae</taxon>
        <taxon>Oryza</taxon>
        <taxon>Oryza sativa</taxon>
    </lineage>
</organism>
<sequence length="212" mass="23391">MGLFSRLVSKFSRALRASAPAKPRSFSADVREACWNNAPKVIGRSGDRWRLDANGNPVLKALNGKHGCCGYEFDHIQPHSKRGPNDQSNCQIIQTGANRSKSNRILRKDQMKGLSRTMNWTHPHLDTIEIAVYASVERDDLSCTCPTIDNLSDANFKKNICELPEFMTEEGIHCLQVADAMSRFMSNPLNEITCAADASTPNNLTASGAQVP</sequence>
<name>A0A0P0WBW5_ORYSJ</name>
<gene>
    <name evidence="1" type="ordered locus">Os04g0478200</name>
    <name evidence="1" type="ORF">OSNPB_040478200</name>
</gene>
<evidence type="ECO:0000313" key="1">
    <source>
        <dbReference type="EMBL" id="BAS89711.1"/>
    </source>
</evidence>
<dbReference type="Gene3D" id="1.10.30.50">
    <property type="match status" value="1"/>
</dbReference>
<dbReference type="PaxDb" id="39947-A0A0P0WBW5"/>
<dbReference type="InParanoid" id="A0A0P0WBW5"/>
<reference evidence="2" key="1">
    <citation type="journal article" date="2005" name="Nature">
        <title>The map-based sequence of the rice genome.</title>
        <authorList>
            <consortium name="International rice genome sequencing project (IRGSP)"/>
            <person name="Matsumoto T."/>
            <person name="Wu J."/>
            <person name="Kanamori H."/>
            <person name="Katayose Y."/>
            <person name="Fujisawa M."/>
            <person name="Namiki N."/>
            <person name="Mizuno H."/>
            <person name="Yamamoto K."/>
            <person name="Antonio B.A."/>
            <person name="Baba T."/>
            <person name="Sakata K."/>
            <person name="Nagamura Y."/>
            <person name="Aoki H."/>
            <person name="Arikawa K."/>
            <person name="Arita K."/>
            <person name="Bito T."/>
            <person name="Chiden Y."/>
            <person name="Fujitsuka N."/>
            <person name="Fukunaka R."/>
            <person name="Hamada M."/>
            <person name="Harada C."/>
            <person name="Hayashi A."/>
            <person name="Hijishita S."/>
            <person name="Honda M."/>
            <person name="Hosokawa S."/>
            <person name="Ichikawa Y."/>
            <person name="Idonuma A."/>
            <person name="Iijima M."/>
            <person name="Ikeda M."/>
            <person name="Ikeno M."/>
            <person name="Ito K."/>
            <person name="Ito S."/>
            <person name="Ito T."/>
            <person name="Ito Y."/>
            <person name="Ito Y."/>
            <person name="Iwabuchi A."/>
            <person name="Kamiya K."/>
            <person name="Karasawa W."/>
            <person name="Kurita K."/>
            <person name="Katagiri S."/>
            <person name="Kikuta A."/>
            <person name="Kobayashi H."/>
            <person name="Kobayashi N."/>
            <person name="Machita K."/>
            <person name="Maehara T."/>
            <person name="Masukawa M."/>
            <person name="Mizubayashi T."/>
            <person name="Mukai Y."/>
            <person name="Nagasaki H."/>
            <person name="Nagata Y."/>
            <person name="Naito S."/>
            <person name="Nakashima M."/>
            <person name="Nakama Y."/>
            <person name="Nakamichi Y."/>
            <person name="Nakamura M."/>
            <person name="Meguro A."/>
            <person name="Negishi M."/>
            <person name="Ohta I."/>
            <person name="Ohta T."/>
            <person name="Okamoto M."/>
            <person name="Ono N."/>
            <person name="Saji S."/>
            <person name="Sakaguchi M."/>
            <person name="Sakai K."/>
            <person name="Shibata M."/>
            <person name="Shimokawa T."/>
            <person name="Song J."/>
            <person name="Takazaki Y."/>
            <person name="Terasawa K."/>
            <person name="Tsugane M."/>
            <person name="Tsuji K."/>
            <person name="Ueda S."/>
            <person name="Waki K."/>
            <person name="Yamagata H."/>
            <person name="Yamamoto M."/>
            <person name="Yamamoto S."/>
            <person name="Yamane H."/>
            <person name="Yoshiki S."/>
            <person name="Yoshihara R."/>
            <person name="Yukawa K."/>
            <person name="Zhong H."/>
            <person name="Yano M."/>
            <person name="Yuan Q."/>
            <person name="Ouyang S."/>
            <person name="Liu J."/>
            <person name="Jones K.M."/>
            <person name="Gansberger K."/>
            <person name="Moffat K."/>
            <person name="Hill J."/>
            <person name="Bera J."/>
            <person name="Fadrosh D."/>
            <person name="Jin S."/>
            <person name="Johri S."/>
            <person name="Kim M."/>
            <person name="Overton L."/>
            <person name="Reardon M."/>
            <person name="Tsitrin T."/>
            <person name="Vuong H."/>
            <person name="Weaver B."/>
            <person name="Ciecko A."/>
            <person name="Tallon L."/>
            <person name="Jackson J."/>
            <person name="Pai G."/>
            <person name="Aken S.V."/>
            <person name="Utterback T."/>
            <person name="Reidmuller S."/>
            <person name="Feldblyum T."/>
            <person name="Hsiao J."/>
            <person name="Zismann V."/>
            <person name="Iobst S."/>
            <person name="de Vazeille A.R."/>
            <person name="Buell C.R."/>
            <person name="Ying K."/>
            <person name="Li Y."/>
            <person name="Lu T."/>
            <person name="Huang Y."/>
            <person name="Zhao Q."/>
            <person name="Feng Q."/>
            <person name="Zhang L."/>
            <person name="Zhu J."/>
            <person name="Weng Q."/>
            <person name="Mu J."/>
            <person name="Lu Y."/>
            <person name="Fan D."/>
            <person name="Liu Y."/>
            <person name="Guan J."/>
            <person name="Zhang Y."/>
            <person name="Yu S."/>
            <person name="Liu X."/>
            <person name="Zhang Y."/>
            <person name="Hong G."/>
            <person name="Han B."/>
            <person name="Choisne N."/>
            <person name="Demange N."/>
            <person name="Orjeda G."/>
            <person name="Samain S."/>
            <person name="Cattolico L."/>
            <person name="Pelletier E."/>
            <person name="Couloux A."/>
            <person name="Segurens B."/>
            <person name="Wincker P."/>
            <person name="D'Hont A."/>
            <person name="Scarpelli C."/>
            <person name="Weissenbach J."/>
            <person name="Salanoubat M."/>
            <person name="Quetier F."/>
            <person name="Yu Y."/>
            <person name="Kim H.R."/>
            <person name="Rambo T."/>
            <person name="Currie J."/>
            <person name="Collura K."/>
            <person name="Luo M."/>
            <person name="Yang T."/>
            <person name="Ammiraju J.S.S."/>
            <person name="Engler F."/>
            <person name="Soderlund C."/>
            <person name="Wing R.A."/>
            <person name="Palmer L.E."/>
            <person name="de la Bastide M."/>
            <person name="Spiegel L."/>
            <person name="Nascimento L."/>
            <person name="Zutavern T."/>
            <person name="O'Shaughnessy A."/>
            <person name="Dike S."/>
            <person name="Dedhia N."/>
            <person name="Preston R."/>
            <person name="Balija V."/>
            <person name="McCombie W.R."/>
            <person name="Chow T."/>
            <person name="Chen H."/>
            <person name="Chung M."/>
            <person name="Chen C."/>
            <person name="Shaw J."/>
            <person name="Wu H."/>
            <person name="Hsiao K."/>
            <person name="Chao Y."/>
            <person name="Chu M."/>
            <person name="Cheng C."/>
            <person name="Hour A."/>
            <person name="Lee P."/>
            <person name="Lin S."/>
            <person name="Lin Y."/>
            <person name="Liou J."/>
            <person name="Liu S."/>
            <person name="Hsing Y."/>
            <person name="Raghuvanshi S."/>
            <person name="Mohanty A."/>
            <person name="Bharti A.K."/>
            <person name="Gaur A."/>
            <person name="Gupta V."/>
            <person name="Kumar D."/>
            <person name="Ravi V."/>
            <person name="Vij S."/>
            <person name="Kapur A."/>
            <person name="Khurana P."/>
            <person name="Khurana P."/>
            <person name="Khurana J.P."/>
            <person name="Tyagi A.K."/>
            <person name="Gaikwad K."/>
            <person name="Singh A."/>
            <person name="Dalal V."/>
            <person name="Srivastava S."/>
            <person name="Dixit A."/>
            <person name="Pal A.K."/>
            <person name="Ghazi I.A."/>
            <person name="Yadav M."/>
            <person name="Pandit A."/>
            <person name="Bhargava A."/>
            <person name="Sureshbabu K."/>
            <person name="Batra K."/>
            <person name="Sharma T.R."/>
            <person name="Mohapatra T."/>
            <person name="Singh N.K."/>
            <person name="Messing J."/>
            <person name="Nelson A.B."/>
            <person name="Fuks G."/>
            <person name="Kavchok S."/>
            <person name="Keizer G."/>
            <person name="Linton E."/>
            <person name="Llaca V."/>
            <person name="Song R."/>
            <person name="Tanyolac B."/>
            <person name="Young S."/>
            <person name="Ho-Il K."/>
            <person name="Hahn J.H."/>
            <person name="Sangsakoo G."/>
            <person name="Vanavichit A."/>
            <person name="de Mattos Luiz.A.T."/>
            <person name="Zimmer P.D."/>
            <person name="Malone G."/>
            <person name="Dellagostin O."/>
            <person name="de Oliveira A.C."/>
            <person name="Bevan M."/>
            <person name="Bancroft I."/>
            <person name="Minx P."/>
            <person name="Cordum H."/>
            <person name="Wilson R."/>
            <person name="Cheng Z."/>
            <person name="Jin W."/>
            <person name="Jiang J."/>
            <person name="Leong S.A."/>
            <person name="Iwama H."/>
            <person name="Gojobori T."/>
            <person name="Itoh T."/>
            <person name="Niimura Y."/>
            <person name="Fujii Y."/>
            <person name="Habara T."/>
            <person name="Sakai H."/>
            <person name="Sato Y."/>
            <person name="Wilson G."/>
            <person name="Kumar K."/>
            <person name="McCouch S."/>
            <person name="Juretic N."/>
            <person name="Hoen D."/>
            <person name="Wright S."/>
            <person name="Bruskiewich R."/>
            <person name="Bureau T."/>
            <person name="Miyao A."/>
            <person name="Hirochika H."/>
            <person name="Nishikawa T."/>
            <person name="Kadowaki K."/>
            <person name="Sugiura M."/>
            <person name="Burr B."/>
            <person name="Sasaki T."/>
        </authorList>
    </citation>
    <scope>NUCLEOTIDE SEQUENCE [LARGE SCALE GENOMIC DNA]</scope>
    <source>
        <strain evidence="2">cv. Nipponbare</strain>
    </source>
</reference>
<dbReference type="Proteomes" id="UP000059680">
    <property type="component" value="Chromosome 4"/>
</dbReference>
<reference evidence="1 2" key="3">
    <citation type="journal article" date="2013" name="Rice">
        <title>Improvement of the Oryza sativa Nipponbare reference genome using next generation sequence and optical map data.</title>
        <authorList>
            <person name="Kawahara Y."/>
            <person name="de la Bastide M."/>
            <person name="Hamilton J.P."/>
            <person name="Kanamori H."/>
            <person name="McCombie W.R."/>
            <person name="Ouyang S."/>
            <person name="Schwartz D.C."/>
            <person name="Tanaka T."/>
            <person name="Wu J."/>
            <person name="Zhou S."/>
            <person name="Childs K.L."/>
            <person name="Davidson R.M."/>
            <person name="Lin H."/>
            <person name="Quesada-Ocampo L."/>
            <person name="Vaillancourt B."/>
            <person name="Sakai H."/>
            <person name="Lee S.S."/>
            <person name="Kim J."/>
            <person name="Numa H."/>
            <person name="Itoh T."/>
            <person name="Buell C.R."/>
            <person name="Matsumoto T."/>
        </authorList>
    </citation>
    <scope>NUCLEOTIDE SEQUENCE [LARGE SCALE GENOMIC DNA]</scope>
    <source>
        <strain evidence="2">cv. Nipponbare</strain>
    </source>
</reference>
<accession>A0A0P0WBW5</accession>
<proteinExistence type="predicted"/>
<dbReference type="EMBL" id="AP014960">
    <property type="protein sequence ID" value="BAS89711.1"/>
    <property type="molecule type" value="Genomic_DNA"/>
</dbReference>
<keyword evidence="2" id="KW-1185">Reference proteome</keyword>
<dbReference type="AlphaFoldDB" id="A0A0P0WBW5"/>
<dbReference type="OrthoDB" id="1883054at2759"/>
<dbReference type="PANTHER" id="PTHR33427:SF1">
    <property type="entry name" value="F6A14.21 PROTEIN"/>
    <property type="match status" value="1"/>
</dbReference>
<evidence type="ECO:0000313" key="2">
    <source>
        <dbReference type="Proteomes" id="UP000059680"/>
    </source>
</evidence>
<dbReference type="PANTHER" id="PTHR33427">
    <property type="entry name" value="HNH ENDONUCLEASE"/>
    <property type="match status" value="1"/>
</dbReference>
<protein>
    <submittedName>
        <fullName evidence="1">Os04g0478200 protein</fullName>
    </submittedName>
</protein>
<reference evidence="1 2" key="2">
    <citation type="journal article" date="2013" name="Plant Cell Physiol.">
        <title>Rice Annotation Project Database (RAP-DB): an integrative and interactive database for rice genomics.</title>
        <authorList>
            <person name="Sakai H."/>
            <person name="Lee S.S."/>
            <person name="Tanaka T."/>
            <person name="Numa H."/>
            <person name="Kim J."/>
            <person name="Kawahara Y."/>
            <person name="Wakimoto H."/>
            <person name="Yang C.C."/>
            <person name="Iwamoto M."/>
            <person name="Abe T."/>
            <person name="Yamada Y."/>
            <person name="Muto A."/>
            <person name="Inokuchi H."/>
            <person name="Ikemura T."/>
            <person name="Matsumoto T."/>
            <person name="Sasaki T."/>
            <person name="Itoh T."/>
        </authorList>
    </citation>
    <scope>NUCLEOTIDE SEQUENCE [LARGE SCALE GENOMIC DNA]</scope>
    <source>
        <strain evidence="2">cv. Nipponbare</strain>
    </source>
</reference>